<comment type="subcellular location">
    <subcellularLocation>
        <location evidence="1">Membrane</location>
        <topology evidence="1">Multi-pass membrane protein</topology>
    </subcellularLocation>
</comment>
<organism evidence="9 10">
    <name type="scientific">Microbacterium natoriense</name>
    <dbReference type="NCBI Taxonomy" id="284570"/>
    <lineage>
        <taxon>Bacteria</taxon>
        <taxon>Bacillati</taxon>
        <taxon>Actinomycetota</taxon>
        <taxon>Actinomycetes</taxon>
        <taxon>Micrococcales</taxon>
        <taxon>Microbacteriaceae</taxon>
        <taxon>Microbacterium</taxon>
    </lineage>
</organism>
<feature type="transmembrane region" description="Helical" evidence="7">
    <location>
        <begin position="59"/>
        <end position="76"/>
    </location>
</feature>
<dbReference type="GO" id="GO:0017004">
    <property type="term" value="P:cytochrome complex assembly"/>
    <property type="evidence" value="ECO:0007669"/>
    <property type="project" value="UniProtKB-KW"/>
</dbReference>
<sequence>MSSSRSDLTDQNDQKDSVETDPLRPSDHIDGDDTITQPRLGFVGWLRWGWRQLTSMRTALILLLVLAIAAIPGSIFPQRMADPNGVTQWQRDNPDLFPVLDALKMFDVYLSPWFSAIYLLLFTSLVGCVIPRIKHHAKALQARPPRTPARLKRLADFRDVTRASTGSATQGADAAADAAATIDIAQKQLKALGYRVERYDDKRAFSVSAERGYWRETGNLIFHIALVGVLITVGVGGGFAYTGQRVLVEGETFANTLLDYDSMNRGRFVGDGALTPYSMRLDTFDVTYQPYGEPGSGQAGDFSANMTVKEDGHKRTGSVKVNHPLEVGGDRVYLLGNGYAPTITVRDAEGKVVFTNSVPFLPQDNNLFSVGIVKVTDGMPEQLGIRGRGLFYPTAAAGKDGAIASAYGDLFNPTLTLDVFEGDLGIDDGTPRSVYVLDTTDLTQLTGRAIGEESIELTPGKTADLPNGLGTVTFEDESPAGATDLTQSVKRFASLQIHHDSSSVWVLVFALLALGGLMLALFVPRRRVWVKAVAAGDGVTLEYAALARGEDPTLAAAVDDLVAGHARLLDAAGVTSAVPRSSSEDGDADRDEAPDSAASAEELEPPASDTPKVD</sequence>
<dbReference type="GO" id="GO:0016020">
    <property type="term" value="C:membrane"/>
    <property type="evidence" value="ECO:0007669"/>
    <property type="project" value="UniProtKB-SubCell"/>
</dbReference>
<dbReference type="AlphaFoldDB" id="A0AAW8EUL6"/>
<proteinExistence type="predicted"/>
<feature type="region of interest" description="Disordered" evidence="6">
    <location>
        <begin position="574"/>
        <end position="614"/>
    </location>
</feature>
<dbReference type="InterPro" id="IPR007816">
    <property type="entry name" value="ResB-like_domain"/>
</dbReference>
<feature type="domain" description="ResB-like" evidence="8">
    <location>
        <begin position="56"/>
        <end position="557"/>
    </location>
</feature>
<dbReference type="InterPro" id="IPR023494">
    <property type="entry name" value="Cyt_c_bgen_Ccs1/CcsB/ResB"/>
</dbReference>
<keyword evidence="10" id="KW-1185">Reference proteome</keyword>
<evidence type="ECO:0000256" key="2">
    <source>
        <dbReference type="ARBA" id="ARBA00022692"/>
    </source>
</evidence>
<feature type="compositionally biased region" description="Basic and acidic residues" evidence="6">
    <location>
        <begin position="12"/>
        <end position="31"/>
    </location>
</feature>
<keyword evidence="2 7" id="KW-0812">Transmembrane</keyword>
<protein>
    <submittedName>
        <fullName evidence="9">Cytochrome c biogenesis protein</fullName>
    </submittedName>
</protein>
<evidence type="ECO:0000256" key="1">
    <source>
        <dbReference type="ARBA" id="ARBA00004141"/>
    </source>
</evidence>
<evidence type="ECO:0000256" key="3">
    <source>
        <dbReference type="ARBA" id="ARBA00022748"/>
    </source>
</evidence>
<feature type="compositionally biased region" description="Acidic residues" evidence="6">
    <location>
        <begin position="584"/>
        <end position="594"/>
    </location>
</feature>
<evidence type="ECO:0000313" key="9">
    <source>
        <dbReference type="EMBL" id="MDQ0647188.1"/>
    </source>
</evidence>
<keyword evidence="3" id="KW-0201">Cytochrome c-type biogenesis</keyword>
<keyword evidence="4 7" id="KW-1133">Transmembrane helix</keyword>
<dbReference type="PANTHER" id="PTHR31566:SF0">
    <property type="entry name" value="CYTOCHROME C BIOGENESIS PROTEIN CCS1, CHLOROPLASTIC"/>
    <property type="match status" value="1"/>
</dbReference>
<feature type="transmembrane region" description="Helical" evidence="7">
    <location>
        <begin position="220"/>
        <end position="241"/>
    </location>
</feature>
<evidence type="ECO:0000256" key="6">
    <source>
        <dbReference type="SAM" id="MobiDB-lite"/>
    </source>
</evidence>
<evidence type="ECO:0000313" key="10">
    <source>
        <dbReference type="Proteomes" id="UP001244427"/>
    </source>
</evidence>
<keyword evidence="5 7" id="KW-0472">Membrane</keyword>
<evidence type="ECO:0000256" key="5">
    <source>
        <dbReference type="ARBA" id="ARBA00023136"/>
    </source>
</evidence>
<feature type="transmembrane region" description="Helical" evidence="7">
    <location>
        <begin position="113"/>
        <end position="133"/>
    </location>
</feature>
<feature type="transmembrane region" description="Helical" evidence="7">
    <location>
        <begin position="504"/>
        <end position="523"/>
    </location>
</feature>
<accession>A0AAW8EUL6</accession>
<dbReference type="Pfam" id="PF05140">
    <property type="entry name" value="ResB"/>
    <property type="match status" value="1"/>
</dbReference>
<feature type="region of interest" description="Disordered" evidence="6">
    <location>
        <begin position="1"/>
        <end position="32"/>
    </location>
</feature>
<evidence type="ECO:0000256" key="7">
    <source>
        <dbReference type="SAM" id="Phobius"/>
    </source>
</evidence>
<evidence type="ECO:0000259" key="8">
    <source>
        <dbReference type="Pfam" id="PF05140"/>
    </source>
</evidence>
<reference evidence="9 10" key="1">
    <citation type="submission" date="2023-07" db="EMBL/GenBank/DDBJ databases">
        <title>Comparative genomics of wheat-associated soil bacteria to identify genetic determinants of phenazine resistance.</title>
        <authorList>
            <person name="Mouncey N."/>
        </authorList>
    </citation>
    <scope>NUCLEOTIDE SEQUENCE [LARGE SCALE GENOMIC DNA]</scope>
    <source>
        <strain evidence="9 10">W4I9-1</strain>
    </source>
</reference>
<dbReference type="Proteomes" id="UP001244427">
    <property type="component" value="Unassembled WGS sequence"/>
</dbReference>
<evidence type="ECO:0000256" key="4">
    <source>
        <dbReference type="ARBA" id="ARBA00022989"/>
    </source>
</evidence>
<feature type="compositionally biased region" description="Low complexity" evidence="6">
    <location>
        <begin position="595"/>
        <end position="614"/>
    </location>
</feature>
<dbReference type="EMBL" id="JAUSXV010000001">
    <property type="protein sequence ID" value="MDQ0647188.1"/>
    <property type="molecule type" value="Genomic_DNA"/>
</dbReference>
<gene>
    <name evidence="9" type="ORF">QFZ53_001384</name>
</gene>
<comment type="caution">
    <text evidence="9">The sequence shown here is derived from an EMBL/GenBank/DDBJ whole genome shotgun (WGS) entry which is preliminary data.</text>
</comment>
<feature type="compositionally biased region" description="Polar residues" evidence="6">
    <location>
        <begin position="1"/>
        <end position="11"/>
    </location>
</feature>
<name>A0AAW8EUL6_9MICO</name>
<dbReference type="PANTHER" id="PTHR31566">
    <property type="entry name" value="CYTOCHROME C BIOGENESIS PROTEIN CCS1, CHLOROPLASTIC"/>
    <property type="match status" value="1"/>
</dbReference>